<keyword evidence="3" id="KW-1185">Reference proteome</keyword>
<name>A0A5B7GI17_PORTR</name>
<evidence type="ECO:0000256" key="1">
    <source>
        <dbReference type="SAM" id="MobiDB-lite"/>
    </source>
</evidence>
<organism evidence="2 3">
    <name type="scientific">Portunus trituberculatus</name>
    <name type="common">Swimming crab</name>
    <name type="synonym">Neptunus trituberculatus</name>
    <dbReference type="NCBI Taxonomy" id="210409"/>
    <lineage>
        <taxon>Eukaryota</taxon>
        <taxon>Metazoa</taxon>
        <taxon>Ecdysozoa</taxon>
        <taxon>Arthropoda</taxon>
        <taxon>Crustacea</taxon>
        <taxon>Multicrustacea</taxon>
        <taxon>Malacostraca</taxon>
        <taxon>Eumalacostraca</taxon>
        <taxon>Eucarida</taxon>
        <taxon>Decapoda</taxon>
        <taxon>Pleocyemata</taxon>
        <taxon>Brachyura</taxon>
        <taxon>Eubrachyura</taxon>
        <taxon>Portunoidea</taxon>
        <taxon>Portunidae</taxon>
        <taxon>Portuninae</taxon>
        <taxon>Portunus</taxon>
    </lineage>
</organism>
<proteinExistence type="predicted"/>
<dbReference type="AlphaFoldDB" id="A0A5B7GI17"/>
<sequence length="129" mass="14130">MLDPSPPGGHLCPESCSGTCDHTFLSLDTMSSDENFSSPAPFPRLASFSNGRHEYCNTPTSRHPDTPTLLSPILARHATTPSQAKPPPATRCPHHQQHLAGRVGREQESNPQSRISHWFYSPSRVAKCS</sequence>
<dbReference type="EMBL" id="VSRR010016820">
    <property type="protein sequence ID" value="MPC59731.1"/>
    <property type="molecule type" value="Genomic_DNA"/>
</dbReference>
<comment type="caution">
    <text evidence="2">The sequence shown here is derived from an EMBL/GenBank/DDBJ whole genome shotgun (WGS) entry which is preliminary data.</text>
</comment>
<evidence type="ECO:0000313" key="3">
    <source>
        <dbReference type="Proteomes" id="UP000324222"/>
    </source>
</evidence>
<gene>
    <name evidence="2" type="ORF">E2C01_053760</name>
</gene>
<reference evidence="2 3" key="1">
    <citation type="submission" date="2019-05" db="EMBL/GenBank/DDBJ databases">
        <title>Another draft genome of Portunus trituberculatus and its Hox gene families provides insights of decapod evolution.</title>
        <authorList>
            <person name="Jeong J.-H."/>
            <person name="Song I."/>
            <person name="Kim S."/>
            <person name="Choi T."/>
            <person name="Kim D."/>
            <person name="Ryu S."/>
            <person name="Kim W."/>
        </authorList>
    </citation>
    <scope>NUCLEOTIDE SEQUENCE [LARGE SCALE GENOMIC DNA]</scope>
    <source>
        <tissue evidence="2">Muscle</tissue>
    </source>
</reference>
<protein>
    <submittedName>
        <fullName evidence="2">Uncharacterized protein</fullName>
    </submittedName>
</protein>
<feature type="region of interest" description="Disordered" evidence="1">
    <location>
        <begin position="78"/>
        <end position="116"/>
    </location>
</feature>
<dbReference type="Proteomes" id="UP000324222">
    <property type="component" value="Unassembled WGS sequence"/>
</dbReference>
<accession>A0A5B7GI17</accession>
<evidence type="ECO:0000313" key="2">
    <source>
        <dbReference type="EMBL" id="MPC59731.1"/>
    </source>
</evidence>